<evidence type="ECO:0000256" key="4">
    <source>
        <dbReference type="SAM" id="MobiDB-lite"/>
    </source>
</evidence>
<dbReference type="Pfam" id="PF08279">
    <property type="entry name" value="HTH_11"/>
    <property type="match status" value="1"/>
</dbReference>
<dbReference type="SUPFAM" id="SSF46785">
    <property type="entry name" value="Winged helix' DNA-binding domain"/>
    <property type="match status" value="1"/>
</dbReference>
<comment type="caution">
    <text evidence="6">The sequence shown here is derived from an EMBL/GenBank/DDBJ whole genome shotgun (WGS) entry which is preliminary data.</text>
</comment>
<sequence>MADVTERMLALLATLQTGRAFGGAELARRLDVSPRTLRRDIDRLRGYGYPVETRPGPGGHYRLAGGRTLPPLVLDDDEAVATLVALAALTSSGPADGGGIGDAAARAYGKLDQFLPARLRPRAASIRASLETAPRPDPGVAAGHLGLLAEAIAHRETVTFGYTGAGGAATERHVEPYRQVHHLLRWYLLAWDTGRGDWRVFRIDRIAGPARTGRRYEPRPLPDGSALAHLRRGLRRERRPVRLSVAAPAARVADALRHEDAEIAPAGPGRTDVVLALDSWRWLVLHLAFLDADFTLDAPADLAAPLRAFGRRLLAAAPPRKDGPANDPPGGARDPSRNRR</sequence>
<dbReference type="Pfam" id="PF13280">
    <property type="entry name" value="WYL"/>
    <property type="match status" value="1"/>
</dbReference>
<dbReference type="InterPro" id="IPR001034">
    <property type="entry name" value="DeoR_HTH"/>
</dbReference>
<dbReference type="InterPro" id="IPR051534">
    <property type="entry name" value="CBASS_pafABC_assoc_protein"/>
</dbReference>
<dbReference type="InterPro" id="IPR018356">
    <property type="entry name" value="Tscrpt_reg_HTH_DeoR_CS"/>
</dbReference>
<dbReference type="InterPro" id="IPR036390">
    <property type="entry name" value="WH_DNA-bd_sf"/>
</dbReference>
<keyword evidence="2" id="KW-0238">DNA-binding</keyword>
<organism evidence="6 7">
    <name type="scientific">Actinomadura parmotrematis</name>
    <dbReference type="NCBI Taxonomy" id="2864039"/>
    <lineage>
        <taxon>Bacteria</taxon>
        <taxon>Bacillati</taxon>
        <taxon>Actinomycetota</taxon>
        <taxon>Actinomycetes</taxon>
        <taxon>Streptosporangiales</taxon>
        <taxon>Thermomonosporaceae</taxon>
        <taxon>Actinomadura</taxon>
    </lineage>
</organism>
<dbReference type="RefSeq" id="WP_220170642.1">
    <property type="nucleotide sequence ID" value="NZ_JAIBOA010000034.1"/>
</dbReference>
<evidence type="ECO:0000313" key="6">
    <source>
        <dbReference type="EMBL" id="MBW8487402.1"/>
    </source>
</evidence>
<dbReference type="PROSITE" id="PS51000">
    <property type="entry name" value="HTH_DEOR_2"/>
    <property type="match status" value="1"/>
</dbReference>
<protein>
    <submittedName>
        <fullName evidence="6">WYL domain-containing protein</fullName>
    </submittedName>
</protein>
<feature type="domain" description="HTH deoR-type" evidence="5">
    <location>
        <begin position="4"/>
        <end position="69"/>
    </location>
</feature>
<dbReference type="EMBL" id="JAIBOA010000034">
    <property type="protein sequence ID" value="MBW8487402.1"/>
    <property type="molecule type" value="Genomic_DNA"/>
</dbReference>
<evidence type="ECO:0000259" key="5">
    <source>
        <dbReference type="PROSITE" id="PS51000"/>
    </source>
</evidence>
<keyword evidence="1" id="KW-0805">Transcription regulation</keyword>
<keyword evidence="7" id="KW-1185">Reference proteome</keyword>
<dbReference type="PROSITE" id="PS52050">
    <property type="entry name" value="WYL"/>
    <property type="match status" value="1"/>
</dbReference>
<keyword evidence="3" id="KW-0804">Transcription</keyword>
<dbReference type="InterPro" id="IPR013196">
    <property type="entry name" value="HTH_11"/>
</dbReference>
<dbReference type="InterPro" id="IPR026881">
    <property type="entry name" value="WYL_dom"/>
</dbReference>
<dbReference type="Proteomes" id="UP000774570">
    <property type="component" value="Unassembled WGS sequence"/>
</dbReference>
<evidence type="ECO:0000256" key="2">
    <source>
        <dbReference type="ARBA" id="ARBA00023125"/>
    </source>
</evidence>
<feature type="region of interest" description="Disordered" evidence="4">
    <location>
        <begin position="315"/>
        <end position="340"/>
    </location>
</feature>
<dbReference type="PANTHER" id="PTHR34580">
    <property type="match status" value="1"/>
</dbReference>
<gene>
    <name evidence="6" type="ORF">K1Y72_33965</name>
</gene>
<dbReference type="PANTHER" id="PTHR34580:SF3">
    <property type="entry name" value="PROTEIN PAFB"/>
    <property type="match status" value="1"/>
</dbReference>
<dbReference type="InterPro" id="IPR036388">
    <property type="entry name" value="WH-like_DNA-bd_sf"/>
</dbReference>
<proteinExistence type="predicted"/>
<evidence type="ECO:0000256" key="3">
    <source>
        <dbReference type="ARBA" id="ARBA00023163"/>
    </source>
</evidence>
<dbReference type="PROSITE" id="PS00894">
    <property type="entry name" value="HTH_DEOR_1"/>
    <property type="match status" value="1"/>
</dbReference>
<name>A0ABS7G3V7_9ACTN</name>
<reference evidence="6 7" key="1">
    <citation type="submission" date="2021-07" db="EMBL/GenBank/DDBJ databases">
        <title>Actinomadura sp. PM05-2 isolated from lichen.</title>
        <authorList>
            <person name="Somphong A."/>
            <person name="Phongsopitanun W."/>
            <person name="Tanasupawat S."/>
            <person name="Peongsungnone V."/>
        </authorList>
    </citation>
    <scope>NUCLEOTIDE SEQUENCE [LARGE SCALE GENOMIC DNA]</scope>
    <source>
        <strain evidence="6 7">PM05-2</strain>
    </source>
</reference>
<dbReference type="Gene3D" id="1.10.10.10">
    <property type="entry name" value="Winged helix-like DNA-binding domain superfamily/Winged helix DNA-binding domain"/>
    <property type="match status" value="1"/>
</dbReference>
<dbReference type="PIRSF" id="PIRSF016838">
    <property type="entry name" value="PafC"/>
    <property type="match status" value="1"/>
</dbReference>
<accession>A0ABS7G3V7</accession>
<evidence type="ECO:0000313" key="7">
    <source>
        <dbReference type="Proteomes" id="UP000774570"/>
    </source>
</evidence>
<evidence type="ECO:0000256" key="1">
    <source>
        <dbReference type="ARBA" id="ARBA00023015"/>
    </source>
</evidence>
<dbReference type="InterPro" id="IPR028349">
    <property type="entry name" value="PafC-like"/>
</dbReference>